<name>A0ABQ8T5F5_PERAM</name>
<organism evidence="1 2">
    <name type="scientific">Periplaneta americana</name>
    <name type="common">American cockroach</name>
    <name type="synonym">Blatta americana</name>
    <dbReference type="NCBI Taxonomy" id="6978"/>
    <lineage>
        <taxon>Eukaryota</taxon>
        <taxon>Metazoa</taxon>
        <taxon>Ecdysozoa</taxon>
        <taxon>Arthropoda</taxon>
        <taxon>Hexapoda</taxon>
        <taxon>Insecta</taxon>
        <taxon>Pterygota</taxon>
        <taxon>Neoptera</taxon>
        <taxon>Polyneoptera</taxon>
        <taxon>Dictyoptera</taxon>
        <taxon>Blattodea</taxon>
        <taxon>Blattoidea</taxon>
        <taxon>Blattidae</taxon>
        <taxon>Blattinae</taxon>
        <taxon>Periplaneta</taxon>
    </lineage>
</organism>
<reference evidence="1 2" key="1">
    <citation type="journal article" date="2022" name="Allergy">
        <title>Genome assembly and annotation of Periplaneta americana reveal a comprehensive cockroach allergen profile.</title>
        <authorList>
            <person name="Wang L."/>
            <person name="Xiong Q."/>
            <person name="Saelim N."/>
            <person name="Wang L."/>
            <person name="Nong W."/>
            <person name="Wan A.T."/>
            <person name="Shi M."/>
            <person name="Liu X."/>
            <person name="Cao Q."/>
            <person name="Hui J.H.L."/>
            <person name="Sookrung N."/>
            <person name="Leung T.F."/>
            <person name="Tungtrongchitr A."/>
            <person name="Tsui S.K.W."/>
        </authorList>
    </citation>
    <scope>NUCLEOTIDE SEQUENCE [LARGE SCALE GENOMIC DNA]</scope>
    <source>
        <strain evidence="1">PWHHKU_190912</strain>
    </source>
</reference>
<accession>A0ABQ8T5F5</accession>
<proteinExistence type="predicted"/>
<evidence type="ECO:0000313" key="2">
    <source>
        <dbReference type="Proteomes" id="UP001148838"/>
    </source>
</evidence>
<protein>
    <submittedName>
        <fullName evidence="1">Uncharacterized protein</fullName>
    </submittedName>
</protein>
<sequence>MASVYGFQCLKSKKRRCKKRWRIHPLNQRRIQQGEFYNLLEEMRVDDPQQFVKYIRMNPIQFDTLLNLVAPFLRKKSNRASLPEALRLSITLRPPSFVDRENDGQVQQGEWKRNVPVHGALNHLRNGHLRIGTRNASAEAIRLREEITNYFITPAGAIQGQTQYVLRGLVYN</sequence>
<keyword evidence="2" id="KW-1185">Reference proteome</keyword>
<evidence type="ECO:0000313" key="1">
    <source>
        <dbReference type="EMBL" id="KAJ4441731.1"/>
    </source>
</evidence>
<comment type="caution">
    <text evidence="1">The sequence shown here is derived from an EMBL/GenBank/DDBJ whole genome shotgun (WGS) entry which is preliminary data.</text>
</comment>
<dbReference type="EMBL" id="JAJSOF020000015">
    <property type="protein sequence ID" value="KAJ4441731.1"/>
    <property type="molecule type" value="Genomic_DNA"/>
</dbReference>
<dbReference type="Proteomes" id="UP001148838">
    <property type="component" value="Unassembled WGS sequence"/>
</dbReference>
<gene>
    <name evidence="1" type="ORF">ANN_11589</name>
</gene>